<name>A0A1J5PAM5_9ZZZZ</name>
<proteinExistence type="predicted"/>
<gene>
    <name evidence="1" type="ORF">GALL_497230</name>
</gene>
<sequence length="92" mass="8906">MAVSIWSSETDCTPDALAILLRVSPRLTTYWPGAAAALADDFFAFTEGCGVCSAGATGIAGVGVLAALAAFDTEGATGMAGAGDGAAVCTGT</sequence>
<dbReference type="EMBL" id="MLJW01005169">
    <property type="protein sequence ID" value="OIQ68681.1"/>
    <property type="molecule type" value="Genomic_DNA"/>
</dbReference>
<evidence type="ECO:0000313" key="1">
    <source>
        <dbReference type="EMBL" id="OIQ68681.1"/>
    </source>
</evidence>
<comment type="caution">
    <text evidence="1">The sequence shown here is derived from an EMBL/GenBank/DDBJ whole genome shotgun (WGS) entry which is preliminary data.</text>
</comment>
<accession>A0A1J5PAM5</accession>
<reference evidence="1" key="1">
    <citation type="submission" date="2016-10" db="EMBL/GenBank/DDBJ databases">
        <title>Sequence of Gallionella enrichment culture.</title>
        <authorList>
            <person name="Poehlein A."/>
            <person name="Muehling M."/>
            <person name="Daniel R."/>
        </authorList>
    </citation>
    <scope>NUCLEOTIDE SEQUENCE</scope>
</reference>
<dbReference type="AlphaFoldDB" id="A0A1J5PAM5"/>
<protein>
    <submittedName>
        <fullName evidence="1">Uncharacterized protein</fullName>
    </submittedName>
</protein>
<organism evidence="1">
    <name type="scientific">mine drainage metagenome</name>
    <dbReference type="NCBI Taxonomy" id="410659"/>
    <lineage>
        <taxon>unclassified sequences</taxon>
        <taxon>metagenomes</taxon>
        <taxon>ecological metagenomes</taxon>
    </lineage>
</organism>